<dbReference type="PANTHER" id="PTHR13325:SF3">
    <property type="entry name" value="MEMBRANE-BOUND TRANSCRIPTION FACTOR SITE-2 PROTEASE"/>
    <property type="match status" value="1"/>
</dbReference>
<evidence type="ECO:0000259" key="11">
    <source>
        <dbReference type="Pfam" id="PF02163"/>
    </source>
</evidence>
<evidence type="ECO:0000256" key="5">
    <source>
        <dbReference type="ARBA" id="ARBA00022692"/>
    </source>
</evidence>
<evidence type="ECO:0000313" key="14">
    <source>
        <dbReference type="WBParaSite" id="EVEC_0000871901-mRNA-1"/>
    </source>
</evidence>
<dbReference type="PANTHER" id="PTHR13325">
    <property type="entry name" value="PROTEASE M50 MEMBRANE-BOUND TRANSCRIPTION FACTOR SITE 2 PROTEASE"/>
    <property type="match status" value="1"/>
</dbReference>
<evidence type="ECO:0000256" key="1">
    <source>
        <dbReference type="ARBA" id="ARBA00001350"/>
    </source>
</evidence>
<dbReference type="GO" id="GO:0016020">
    <property type="term" value="C:membrane"/>
    <property type="evidence" value="ECO:0007669"/>
    <property type="project" value="InterPro"/>
</dbReference>
<evidence type="ECO:0000256" key="4">
    <source>
        <dbReference type="ARBA" id="ARBA00014400"/>
    </source>
</evidence>
<dbReference type="OrthoDB" id="69989at2759"/>
<dbReference type="EC" id="3.4.24.85" evidence="3"/>
<dbReference type="InterPro" id="IPR008915">
    <property type="entry name" value="Peptidase_M50"/>
</dbReference>
<proteinExistence type="predicted"/>
<feature type="transmembrane region" description="Helical" evidence="10">
    <location>
        <begin position="281"/>
        <end position="312"/>
    </location>
</feature>
<feature type="transmembrane region" description="Helical" evidence="10">
    <location>
        <begin position="650"/>
        <end position="671"/>
    </location>
</feature>
<keyword evidence="13" id="KW-1185">Reference proteome</keyword>
<dbReference type="Proteomes" id="UP000274131">
    <property type="component" value="Unassembled WGS sequence"/>
</dbReference>
<reference evidence="14" key="1">
    <citation type="submission" date="2017-02" db="UniProtKB">
        <authorList>
            <consortium name="WormBaseParasite"/>
        </authorList>
    </citation>
    <scope>IDENTIFICATION</scope>
</reference>
<feature type="transmembrane region" description="Helical" evidence="10">
    <location>
        <begin position="133"/>
        <end position="158"/>
    </location>
</feature>
<evidence type="ECO:0000256" key="3">
    <source>
        <dbReference type="ARBA" id="ARBA00012347"/>
    </source>
</evidence>
<dbReference type="GO" id="GO:0004222">
    <property type="term" value="F:metalloendopeptidase activity"/>
    <property type="evidence" value="ECO:0007669"/>
    <property type="project" value="InterPro"/>
</dbReference>
<dbReference type="GO" id="GO:0005737">
    <property type="term" value="C:cytoplasm"/>
    <property type="evidence" value="ECO:0007669"/>
    <property type="project" value="TreeGrafter"/>
</dbReference>
<dbReference type="Pfam" id="PF02163">
    <property type="entry name" value="Peptidase_M50"/>
    <property type="match status" value="1"/>
</dbReference>
<feature type="transmembrane region" description="Helical" evidence="10">
    <location>
        <begin position="29"/>
        <end position="53"/>
    </location>
</feature>
<dbReference type="InterPro" id="IPR001193">
    <property type="entry name" value="MBTPS2"/>
</dbReference>
<dbReference type="GO" id="GO:1905897">
    <property type="term" value="P:regulation of response to endoplasmic reticulum stress"/>
    <property type="evidence" value="ECO:0007669"/>
    <property type="project" value="TreeGrafter"/>
</dbReference>
<reference evidence="12 13" key="2">
    <citation type="submission" date="2018-10" db="EMBL/GenBank/DDBJ databases">
        <authorList>
            <consortium name="Pathogen Informatics"/>
        </authorList>
    </citation>
    <scope>NUCLEOTIDE SEQUENCE [LARGE SCALE GENOMIC DNA]</scope>
</reference>
<organism evidence="14">
    <name type="scientific">Enterobius vermicularis</name>
    <name type="common">Human pinworm</name>
    <dbReference type="NCBI Taxonomy" id="51028"/>
    <lineage>
        <taxon>Eukaryota</taxon>
        <taxon>Metazoa</taxon>
        <taxon>Ecdysozoa</taxon>
        <taxon>Nematoda</taxon>
        <taxon>Chromadorea</taxon>
        <taxon>Rhabditida</taxon>
        <taxon>Spirurina</taxon>
        <taxon>Oxyuridomorpha</taxon>
        <taxon>Oxyuroidea</taxon>
        <taxon>Oxyuridae</taxon>
        <taxon>Enterobius</taxon>
    </lineage>
</organism>
<dbReference type="AlphaFoldDB" id="A0A0N4VDM8"/>
<feature type="transmembrane region" description="Helical" evidence="10">
    <location>
        <begin position="213"/>
        <end position="231"/>
    </location>
</feature>
<feature type="domain" description="Peptidase M50" evidence="11">
    <location>
        <begin position="221"/>
        <end position="371"/>
    </location>
</feature>
<dbReference type="GO" id="GO:0031293">
    <property type="term" value="P:membrane protein intracellular domain proteolysis"/>
    <property type="evidence" value="ECO:0007669"/>
    <property type="project" value="TreeGrafter"/>
</dbReference>
<sequence length="676" mass="75899">MLLTTALSCFLAFWSLLFLTDFYLRANAVHWYINFADHIGLSVSFFQVCSLYLGPFSSIFPFRQPYTFYPLGILRIIVKKPDEKLGCRFSELSGMEGAEIRFYTNRFHQSLLYQPLAASSPSKYSLISRAVSVWFTVGATVSLICFFGVTIFLTKLLWDVFAPWWPSYPYPEEQLVPPVFHLNQVKDHGFISHTQRQTESEVGLTPIVPGVNIPWEHVPLFLLVLTIVGVVHELGHAMAAVDANVPVSGFGIFLIAVYPGAFTEMQTDALGRSSSAQKMRIFGAGIWHNLVLAFFGYLLYLVVPYVLAPLYLRGNGVYIRVRLLLQDVDLRSGLSGMAGLRKNDVVYNINGCATKSTADWYKCLAEIKGTKVGFCVPNEKILPGLAKKVETFGGEMHCCDEFQDVSLSHICFYFKNVSAAVKKKKFLFDFPLSRGVTLAPNLAESLGFKAARKRDIKALERKSNFILNRNARKVEQGSKNFDAFAFLSKPTAIKKTQDEKYACLPARLVTDYETCKTPLDCAGYPNGPQCAFPALFNGTLLLRINVGNTSRPILFIGTTDELVYFVKLSDYIPLYFFAFPWLPYASELVSKYLVTFSLAGLQLAKYFFAAVALLNAVPCYGLDGQFISETVIESVFAQFSTRRRLILHKFLVYYGVAILSGNLLVGFVRFLRPYLT</sequence>
<evidence type="ECO:0000256" key="2">
    <source>
        <dbReference type="ARBA" id="ARBA00004127"/>
    </source>
</evidence>
<evidence type="ECO:0000256" key="10">
    <source>
        <dbReference type="SAM" id="Phobius"/>
    </source>
</evidence>
<feature type="transmembrane region" description="Helical" evidence="10">
    <location>
        <begin position="243"/>
        <end position="261"/>
    </location>
</feature>
<keyword evidence="7 10" id="KW-0472">Membrane</keyword>
<evidence type="ECO:0000313" key="12">
    <source>
        <dbReference type="EMBL" id="VDD93452.1"/>
    </source>
</evidence>
<dbReference type="PRINTS" id="PR01000">
    <property type="entry name" value="SREBPS2PTASE"/>
</dbReference>
<keyword evidence="6 10" id="KW-1133">Transmembrane helix</keyword>
<comment type="catalytic activity">
    <reaction evidence="1">
        <text>Cleaves several transcription factors that are type-2 transmembrane proteins within membrane-spanning domains. Known substrates include sterol regulatory element-binding protein (SREBP) -1, SREBP-2 and forms of the transcriptional activator ATF6. SREBP-2 is cleaved at the site 477-DRSRILL-|-CVLTFLCLSFNPLTSLLQWGGA-505. The residues Asn-Pro, 11 residues distal to the site of cleavage in the membrane-spanning domain, are important for cleavage by S2P endopeptidase. Replacement of either of these residues does not prevent cleavage, but there is no cleavage if both of these residues are replaced.</text>
        <dbReference type="EC" id="3.4.24.85"/>
    </reaction>
</comment>
<dbReference type="EMBL" id="UXUI01009313">
    <property type="protein sequence ID" value="VDD93452.1"/>
    <property type="molecule type" value="Genomic_DNA"/>
</dbReference>
<keyword evidence="5 10" id="KW-0812">Transmembrane</keyword>
<dbReference type="STRING" id="51028.A0A0N4VDM8"/>
<evidence type="ECO:0000256" key="6">
    <source>
        <dbReference type="ARBA" id="ARBA00022989"/>
    </source>
</evidence>
<comment type="subcellular location">
    <subcellularLocation>
        <location evidence="2">Endomembrane system</location>
        <topology evidence="2">Multi-pass membrane protein</topology>
    </subcellularLocation>
</comment>
<protein>
    <recommendedName>
        <fullName evidence="4">Membrane-bound transcription factor site-2 protease</fullName>
        <ecNumber evidence="3">3.4.24.85</ecNumber>
    </recommendedName>
    <alternativeName>
        <fullName evidence="8">Endopeptidase S2P</fullName>
    </alternativeName>
</protein>
<accession>A0A0N4VDM8</accession>
<name>A0A0N4VDM8_ENTVE</name>
<gene>
    <name evidence="12" type="ORF">EVEC_LOCUS8203</name>
</gene>
<evidence type="ECO:0000313" key="13">
    <source>
        <dbReference type="Proteomes" id="UP000274131"/>
    </source>
</evidence>
<evidence type="ECO:0000256" key="7">
    <source>
        <dbReference type="ARBA" id="ARBA00023136"/>
    </source>
</evidence>
<dbReference type="WBParaSite" id="EVEC_0000871901-mRNA-1">
    <property type="protein sequence ID" value="EVEC_0000871901-mRNA-1"/>
    <property type="gene ID" value="EVEC_0000871901"/>
</dbReference>
<dbReference type="GO" id="GO:0012505">
    <property type="term" value="C:endomembrane system"/>
    <property type="evidence" value="ECO:0007669"/>
    <property type="project" value="UniProtKB-SubCell"/>
</dbReference>
<evidence type="ECO:0000256" key="9">
    <source>
        <dbReference type="ARBA" id="ARBA00045828"/>
    </source>
</evidence>
<comment type="function">
    <text evidence="9">Zinc metalloprotease that mediates intramembrane proteolysis of proteins such as ATF6, ATF6B, SREBF1/SREBP1 and SREBF2/SREBP2. Catalyzes the second step in the proteolytic activation of the sterol regulatory element-binding proteins (SREBPs) SREBF1/SREBP1 and SREBF2/SREBP2: cleaves SREBPs within the first transmembrane segment, thereby releasing the N-terminal segment with a portion of the transmembrane segment attached. Mature N-terminal SREBP fragments shuttle to the nucleus and activate gene transcription. Also mediates the second step in the proteolytic activation of the cyclic AMP-dependent transcription factor ATF-6 (ATF6 and ATF6B). Involved in intramembrane proteolysis during bone formation. In astrocytes and osteoblasts, upon DNA damage and ER stress, mediates the second step of the regulated intramembrane proteolytic activation of the transcription factor CREB3L1, leading to the inhibition of cell-cycle progression.</text>
</comment>
<evidence type="ECO:0000256" key="8">
    <source>
        <dbReference type="ARBA" id="ARBA00032658"/>
    </source>
</evidence>